<keyword evidence="4" id="KW-1185">Reference proteome</keyword>
<dbReference type="EMBL" id="CP002868">
    <property type="protein sequence ID" value="AEJ19075.1"/>
    <property type="molecule type" value="Genomic_DNA"/>
</dbReference>
<dbReference type="OrthoDB" id="353976at2"/>
<name>F8F2G0_GRAC1</name>
<sequence length="539" mass="62006">MNWQNRSIVRFILLLGSLIMVAALLTLFLRHRSSPVRRPSLSTIDEAIRTWAGLDEPQSILQDLSELLGSTDNSGIALSLLKRYRILTLKAQSRAQHNNLLNVYVDRSRILYQKFPERTELLVFFLDSLNQVLRPFSEMELDSLRHISMESISEQNRALLMLVIHKARMDTPENCMELPYGTILLHELAHSDGSTGSVFAINEILVLALTGNIQAALGRGKQLQSQSSIAEELVANLVFDFGSPEEAARRFHELYNREKKQRFALHEADALLKDGKPLLARTIWLDLLQELSGKNLELALYNLGSLATNPAERQLFFRKLLDMQTSHEYALINYSRLLYPEAMDVYLTQSPLYTKSSLIQLEKVKHDLLGTSVYKTGALWLLLNHFPVDDRIYHWAAWYFFRIGNYQELEKLLSMAQENNIEYPSLLLYRAFLAMEQGNLSEAEQLLASYHGEAWYTPANLAKIYEKTYRIPKAIEYYQLAASFVHNPVIASRLYEQVGHCYRKLDKASDARRSYEYALQLNPDNITAAFALQQFDLYR</sequence>
<keyword evidence="2" id="KW-0472">Membrane</keyword>
<dbReference type="AlphaFoldDB" id="F8F2G0"/>
<accession>F8F2G0</accession>
<keyword evidence="1" id="KW-0802">TPR repeat</keyword>
<dbReference type="PROSITE" id="PS50005">
    <property type="entry name" value="TPR"/>
    <property type="match status" value="1"/>
</dbReference>
<dbReference type="RefSeq" id="WP_013968386.1">
    <property type="nucleotide sequence ID" value="NC_015732.1"/>
</dbReference>
<proteinExistence type="predicted"/>
<reference evidence="4" key="1">
    <citation type="journal article" date="2013" name="Stand. Genomic Sci.">
        <title>Genome sequence of the thermophilic fresh-water bacterium Spirochaeta caldaria type strain (H1(T)), reclassification of Spirochaeta caldaria, Spirochaeta stenostrepta, and Spirochaeta zuelzerae in the genus Treponema as Treponema caldaria comb. nov., Treponema stenostrepta comb. nov., and Treponema zuelzerae comb. nov., and emendation of the genus Treponema.</title>
        <authorList>
            <person name="Abt B."/>
            <person name="Goker M."/>
            <person name="Scheuner C."/>
            <person name="Han C."/>
            <person name="Lu M."/>
            <person name="Misra M."/>
            <person name="Lapidus A."/>
            <person name="Nolan M."/>
            <person name="Lucas S."/>
            <person name="Hammon N."/>
            <person name="Deshpande S."/>
            <person name="Cheng J.F."/>
            <person name="Tapia R."/>
            <person name="Goodwin L.A."/>
            <person name="Pitluck S."/>
            <person name="Liolios K."/>
            <person name="Pagani I."/>
            <person name="Ivanova N."/>
            <person name="Mavromatis K."/>
            <person name="Mikhailova N."/>
            <person name="Huntemann M."/>
            <person name="Pati A."/>
            <person name="Chen A."/>
            <person name="Palaniappan K."/>
            <person name="Land M."/>
            <person name="Hauser L."/>
            <person name="Jeffries C.D."/>
            <person name="Rohde M."/>
            <person name="Spring S."/>
            <person name="Gronow S."/>
            <person name="Detter J.C."/>
            <person name="Bristow J."/>
            <person name="Eisen J.A."/>
            <person name="Markowitz V."/>
            <person name="Hugenholtz P."/>
            <person name="Kyrpides N.C."/>
            <person name="Woyke T."/>
            <person name="Klenk H.P."/>
        </authorList>
    </citation>
    <scope>NUCLEOTIDE SEQUENCE</scope>
    <source>
        <strain evidence="4">ATCC 51460 / DSM 7334 / H1</strain>
    </source>
</reference>
<evidence type="ECO:0000313" key="3">
    <source>
        <dbReference type="EMBL" id="AEJ19075.1"/>
    </source>
</evidence>
<dbReference type="SMART" id="SM00028">
    <property type="entry name" value="TPR"/>
    <property type="match status" value="2"/>
</dbReference>
<feature type="transmembrane region" description="Helical" evidence="2">
    <location>
        <begin position="7"/>
        <end position="29"/>
    </location>
</feature>
<keyword evidence="2" id="KW-1133">Transmembrane helix</keyword>
<dbReference type="InterPro" id="IPR019734">
    <property type="entry name" value="TPR_rpt"/>
</dbReference>
<dbReference type="SUPFAM" id="SSF48452">
    <property type="entry name" value="TPR-like"/>
    <property type="match status" value="1"/>
</dbReference>
<protein>
    <submittedName>
        <fullName evidence="3">Tetratricopeptide TPR_1 repeat-containing protein</fullName>
    </submittedName>
</protein>
<evidence type="ECO:0000256" key="1">
    <source>
        <dbReference type="PROSITE-ProRule" id="PRU00339"/>
    </source>
</evidence>
<dbReference type="Gene3D" id="1.25.40.10">
    <property type="entry name" value="Tetratricopeptide repeat domain"/>
    <property type="match status" value="1"/>
</dbReference>
<dbReference type="Proteomes" id="UP000000503">
    <property type="component" value="Chromosome"/>
</dbReference>
<organism evidence="3 4">
    <name type="scientific">Gracilinema caldarium (strain ATCC 51460 / DSM 7334 / H1)</name>
    <name type="common">Treponema caldarium</name>
    <dbReference type="NCBI Taxonomy" id="744872"/>
    <lineage>
        <taxon>Bacteria</taxon>
        <taxon>Pseudomonadati</taxon>
        <taxon>Spirochaetota</taxon>
        <taxon>Spirochaetia</taxon>
        <taxon>Spirochaetales</taxon>
        <taxon>Breznakiellaceae</taxon>
        <taxon>Gracilinema</taxon>
    </lineage>
</organism>
<dbReference type="HOGENOM" id="CLU_472455_0_0_12"/>
<dbReference type="eggNOG" id="ENOG5032IA6">
    <property type="taxonomic scope" value="Bacteria"/>
</dbReference>
<evidence type="ECO:0000256" key="2">
    <source>
        <dbReference type="SAM" id="Phobius"/>
    </source>
</evidence>
<feature type="repeat" description="TPR" evidence="1">
    <location>
        <begin position="492"/>
        <end position="525"/>
    </location>
</feature>
<keyword evidence="2" id="KW-0812">Transmembrane</keyword>
<evidence type="ECO:0000313" key="4">
    <source>
        <dbReference type="Proteomes" id="UP000000503"/>
    </source>
</evidence>
<gene>
    <name evidence="3" type="ordered locus">Spica_0925</name>
</gene>
<dbReference type="KEGG" id="scd:Spica_0925"/>
<dbReference type="STRING" id="744872.Spica_0925"/>
<dbReference type="InterPro" id="IPR011990">
    <property type="entry name" value="TPR-like_helical_dom_sf"/>
</dbReference>